<keyword evidence="2" id="KW-1185">Reference proteome</keyword>
<evidence type="ECO:0000313" key="1">
    <source>
        <dbReference type="EMBL" id="GLB51744.1"/>
    </source>
</evidence>
<sequence length="60" mass="6989">MNKSKTYNAEILNRLIEKYGVSKRFITMSLNGSRESETSEKIKSDYKIMEDEVTNLLNNL</sequence>
<name>A0A9W6B3G1_9FLAO</name>
<reference evidence="1" key="1">
    <citation type="submission" date="2022-07" db="EMBL/GenBank/DDBJ databases">
        <title>Taxonomy of Novel Oxalotrophic and Methylotrophic Bacteria.</title>
        <authorList>
            <person name="Sahin N."/>
            <person name="Tani A."/>
        </authorList>
    </citation>
    <scope>NUCLEOTIDE SEQUENCE</scope>
    <source>
        <strain evidence="1">AM327</strain>
    </source>
</reference>
<dbReference type="RefSeq" id="WP_281752594.1">
    <property type="nucleotide sequence ID" value="NZ_BRVP01000004.1"/>
</dbReference>
<accession>A0A9W6B3G1</accession>
<gene>
    <name evidence="1" type="ORF">NBRC110019_07830</name>
</gene>
<evidence type="ECO:0000313" key="2">
    <source>
        <dbReference type="Proteomes" id="UP001143545"/>
    </source>
</evidence>
<dbReference type="EMBL" id="BRVP01000004">
    <property type="protein sequence ID" value="GLB51744.1"/>
    <property type="molecule type" value="Genomic_DNA"/>
</dbReference>
<protein>
    <submittedName>
        <fullName evidence="1">Uncharacterized protein</fullName>
    </submittedName>
</protein>
<dbReference type="Proteomes" id="UP001143545">
    <property type="component" value="Unassembled WGS sequence"/>
</dbReference>
<dbReference type="AlphaFoldDB" id="A0A9W6B3G1"/>
<comment type="caution">
    <text evidence="1">The sequence shown here is derived from an EMBL/GenBank/DDBJ whole genome shotgun (WGS) entry which is preliminary data.</text>
</comment>
<organism evidence="1 2">
    <name type="scientific">Neptunitalea chrysea</name>
    <dbReference type="NCBI Taxonomy" id="1647581"/>
    <lineage>
        <taxon>Bacteria</taxon>
        <taxon>Pseudomonadati</taxon>
        <taxon>Bacteroidota</taxon>
        <taxon>Flavobacteriia</taxon>
        <taxon>Flavobacteriales</taxon>
        <taxon>Flavobacteriaceae</taxon>
        <taxon>Neptunitalea</taxon>
    </lineage>
</organism>
<proteinExistence type="predicted"/>